<reference evidence="1" key="2">
    <citation type="journal article" date="2015" name="Fish Shellfish Immunol.">
        <title>Early steps in the European eel (Anguilla anguilla)-Vibrio vulnificus interaction in the gills: Role of the RtxA13 toxin.</title>
        <authorList>
            <person name="Callol A."/>
            <person name="Pajuelo D."/>
            <person name="Ebbesson L."/>
            <person name="Teles M."/>
            <person name="MacKenzie S."/>
            <person name="Amaro C."/>
        </authorList>
    </citation>
    <scope>NUCLEOTIDE SEQUENCE</scope>
</reference>
<accession>A0A0E9UK22</accession>
<dbReference type="AlphaFoldDB" id="A0A0E9UK22"/>
<evidence type="ECO:0000313" key="1">
    <source>
        <dbReference type="EMBL" id="JAH65620.1"/>
    </source>
</evidence>
<dbReference type="EMBL" id="GBXM01042957">
    <property type="protein sequence ID" value="JAH65620.1"/>
    <property type="molecule type" value="Transcribed_RNA"/>
</dbReference>
<sequence>MQQITARKFKKFKCIYKNVIECQQLQFICNKNVLSMDNQLSFQLDSPINIFITNDLSKRPLKYSQV</sequence>
<protein>
    <submittedName>
        <fullName evidence="1">Uncharacterized protein</fullName>
    </submittedName>
</protein>
<organism evidence="1">
    <name type="scientific">Anguilla anguilla</name>
    <name type="common">European freshwater eel</name>
    <name type="synonym">Muraena anguilla</name>
    <dbReference type="NCBI Taxonomy" id="7936"/>
    <lineage>
        <taxon>Eukaryota</taxon>
        <taxon>Metazoa</taxon>
        <taxon>Chordata</taxon>
        <taxon>Craniata</taxon>
        <taxon>Vertebrata</taxon>
        <taxon>Euteleostomi</taxon>
        <taxon>Actinopterygii</taxon>
        <taxon>Neopterygii</taxon>
        <taxon>Teleostei</taxon>
        <taxon>Anguilliformes</taxon>
        <taxon>Anguillidae</taxon>
        <taxon>Anguilla</taxon>
    </lineage>
</organism>
<proteinExistence type="predicted"/>
<name>A0A0E9UK22_ANGAN</name>
<reference evidence="1" key="1">
    <citation type="submission" date="2014-11" db="EMBL/GenBank/DDBJ databases">
        <authorList>
            <person name="Amaro Gonzalez C."/>
        </authorList>
    </citation>
    <scope>NUCLEOTIDE SEQUENCE</scope>
</reference>